<proteinExistence type="inferred from homology"/>
<feature type="active site" description="Proton acceptor" evidence="9">
    <location>
        <position position="44"/>
    </location>
</feature>
<feature type="binding site" evidence="7">
    <location>
        <position position="408"/>
    </location>
    <ligand>
        <name>deamido-NAD(+)</name>
        <dbReference type="ChEBI" id="CHEBI:58437"/>
        <note>ligand shared between two neighboring subunits</note>
    </ligand>
</feature>
<dbReference type="EMBL" id="JBIBSM010000001">
    <property type="protein sequence ID" value="MFF8274962.1"/>
    <property type="molecule type" value="Genomic_DNA"/>
</dbReference>
<dbReference type="InterPro" id="IPR000132">
    <property type="entry name" value="Nitrilase/CN_hydratase_CS"/>
</dbReference>
<keyword evidence="14" id="KW-1185">Reference proteome</keyword>
<dbReference type="SUPFAM" id="SSF52402">
    <property type="entry name" value="Adenine nucleotide alpha hydrolases-like"/>
    <property type="match status" value="1"/>
</dbReference>
<keyword evidence="5 7" id="KW-0067">ATP-binding</keyword>
<dbReference type="Gene3D" id="3.40.50.620">
    <property type="entry name" value="HUPs"/>
    <property type="match status" value="1"/>
</dbReference>
<dbReference type="GO" id="GO:0003952">
    <property type="term" value="F:NAD+ synthase (glutamine-hydrolyzing) activity"/>
    <property type="evidence" value="ECO:0007669"/>
    <property type="project" value="UniProtKB-EC"/>
</dbReference>
<comment type="caution">
    <text evidence="13">The sequence shown here is derived from an EMBL/GenBank/DDBJ whole genome shotgun (WGS) entry which is preliminary data.</text>
</comment>
<evidence type="ECO:0000256" key="5">
    <source>
        <dbReference type="ARBA" id="ARBA00022840"/>
    </source>
</evidence>
<evidence type="ECO:0000313" key="14">
    <source>
        <dbReference type="Proteomes" id="UP001603013"/>
    </source>
</evidence>
<evidence type="ECO:0000256" key="11">
    <source>
        <dbReference type="SAM" id="MobiDB-lite"/>
    </source>
</evidence>
<evidence type="ECO:0000256" key="10">
    <source>
        <dbReference type="RuleBase" id="RU003811"/>
    </source>
</evidence>
<feature type="binding site" evidence="7">
    <location>
        <position position="195"/>
    </location>
    <ligand>
        <name>L-glutamine</name>
        <dbReference type="ChEBI" id="CHEBI:58359"/>
    </ligand>
</feature>
<dbReference type="InterPro" id="IPR014445">
    <property type="entry name" value="Gln-dep_NAD_synthase"/>
</dbReference>
<gene>
    <name evidence="7" type="primary">nadE</name>
    <name evidence="13" type="ORF">ACF05T_02415</name>
</gene>
<feature type="binding site" evidence="7">
    <location>
        <position position="189"/>
    </location>
    <ligand>
        <name>L-glutamine</name>
        <dbReference type="ChEBI" id="CHEBI:58359"/>
    </ligand>
</feature>
<dbReference type="InterPro" id="IPR003010">
    <property type="entry name" value="C-N_Hydrolase"/>
</dbReference>
<dbReference type="HAMAP" id="MF_02090">
    <property type="entry name" value="NadE_glutamine_dep"/>
    <property type="match status" value="1"/>
</dbReference>
<evidence type="ECO:0000256" key="1">
    <source>
        <dbReference type="ARBA" id="ARBA00005188"/>
    </source>
</evidence>
<keyword evidence="4 7" id="KW-0547">Nucleotide-binding</keyword>
<dbReference type="InterPro" id="IPR022310">
    <property type="entry name" value="NAD/GMP_synthase"/>
</dbReference>
<keyword evidence="3 7" id="KW-0436">Ligase</keyword>
<organism evidence="13 14">
    <name type="scientific">Streptomyces lateritius</name>
    <dbReference type="NCBI Taxonomy" id="67313"/>
    <lineage>
        <taxon>Bacteria</taxon>
        <taxon>Bacillati</taxon>
        <taxon>Actinomycetota</taxon>
        <taxon>Actinomycetes</taxon>
        <taxon>Kitasatosporales</taxon>
        <taxon>Streptomycetaceae</taxon>
        <taxon>Streptomyces</taxon>
    </lineage>
</organism>
<evidence type="ECO:0000256" key="9">
    <source>
        <dbReference type="PROSITE-ProRule" id="PRU10139"/>
    </source>
</evidence>
<reference evidence="13 14" key="1">
    <citation type="submission" date="2024-10" db="EMBL/GenBank/DDBJ databases">
        <title>The Natural Products Discovery Center: Release of the First 8490 Sequenced Strains for Exploring Actinobacteria Biosynthetic Diversity.</title>
        <authorList>
            <person name="Kalkreuter E."/>
            <person name="Kautsar S.A."/>
            <person name="Yang D."/>
            <person name="Bader C.D."/>
            <person name="Teijaro C.N."/>
            <person name="Fluegel L."/>
            <person name="Davis C.M."/>
            <person name="Simpson J.R."/>
            <person name="Lauterbach L."/>
            <person name="Steele A.D."/>
            <person name="Gui C."/>
            <person name="Meng S."/>
            <person name="Li G."/>
            <person name="Viehrig K."/>
            <person name="Ye F."/>
            <person name="Su P."/>
            <person name="Kiefer A.F."/>
            <person name="Nichols A."/>
            <person name="Cepeda A.J."/>
            <person name="Yan W."/>
            <person name="Fan B."/>
            <person name="Jiang Y."/>
            <person name="Adhikari A."/>
            <person name="Zheng C.-J."/>
            <person name="Schuster L."/>
            <person name="Cowan T.M."/>
            <person name="Smanski M.J."/>
            <person name="Chevrette M.G."/>
            <person name="De Carvalho L.P.S."/>
            <person name="Shen B."/>
        </authorList>
    </citation>
    <scope>NUCLEOTIDE SEQUENCE [LARGE SCALE GENOMIC DNA]</scope>
    <source>
        <strain evidence="13 14">NPDC015755</strain>
    </source>
</reference>
<dbReference type="PROSITE" id="PS50263">
    <property type="entry name" value="CN_HYDROLASE"/>
    <property type="match status" value="1"/>
</dbReference>
<feature type="region of interest" description="Disordered" evidence="11">
    <location>
        <begin position="476"/>
        <end position="503"/>
    </location>
</feature>
<dbReference type="PROSITE" id="PS00920">
    <property type="entry name" value="NITRIL_CHT_1"/>
    <property type="match status" value="1"/>
</dbReference>
<feature type="domain" description="CN hydrolase" evidence="12">
    <location>
        <begin position="4"/>
        <end position="259"/>
    </location>
</feature>
<dbReference type="RefSeq" id="WP_391932733.1">
    <property type="nucleotide sequence ID" value="NZ_JBIBSM010000001.1"/>
</dbReference>
<comment type="similarity">
    <text evidence="2 7 8">In the C-terminal section; belongs to the NAD synthetase family.</text>
</comment>
<comment type="caution">
    <text evidence="7">Lacks conserved residue(s) required for the propagation of feature annotation.</text>
</comment>
<feature type="binding site" evidence="7">
    <location>
        <position position="132"/>
    </location>
    <ligand>
        <name>L-glutamine</name>
        <dbReference type="ChEBI" id="CHEBI:58359"/>
    </ligand>
</feature>
<name>A0ABW6Y572_9ACTN</name>
<accession>A0ABW6Y572</accession>
<comment type="function">
    <text evidence="7">Catalyzes the ATP-dependent amidation of deamido-NAD to form NAD. Uses L-glutamine as a nitrogen source.</text>
</comment>
<dbReference type="Proteomes" id="UP001603013">
    <property type="component" value="Unassembled WGS sequence"/>
</dbReference>
<feature type="binding site" evidence="7">
    <location>
        <begin position="331"/>
        <end position="338"/>
    </location>
    <ligand>
        <name>ATP</name>
        <dbReference type="ChEBI" id="CHEBI:30616"/>
    </ligand>
</feature>
<evidence type="ECO:0000256" key="2">
    <source>
        <dbReference type="ARBA" id="ARBA00007145"/>
    </source>
</evidence>
<dbReference type="EC" id="6.3.5.1" evidence="7 8"/>
<dbReference type="CDD" id="cd07570">
    <property type="entry name" value="GAT_Gln-NAD-synth"/>
    <property type="match status" value="1"/>
</dbReference>
<dbReference type="Pfam" id="PF02540">
    <property type="entry name" value="NAD_synthase"/>
    <property type="match status" value="1"/>
</dbReference>
<evidence type="ECO:0000256" key="3">
    <source>
        <dbReference type="ARBA" id="ARBA00022598"/>
    </source>
</evidence>
<feature type="active site" description="For glutaminase activity" evidence="7">
    <location>
        <position position="126"/>
    </location>
</feature>
<dbReference type="InterPro" id="IPR014729">
    <property type="entry name" value="Rossmann-like_a/b/a_fold"/>
</dbReference>
<dbReference type="NCBIfam" id="NF010588">
    <property type="entry name" value="PRK13981.1"/>
    <property type="match status" value="1"/>
</dbReference>
<evidence type="ECO:0000256" key="4">
    <source>
        <dbReference type="ARBA" id="ARBA00022741"/>
    </source>
</evidence>
<comment type="similarity">
    <text evidence="10">Belongs to the NAD synthetase family.</text>
</comment>
<keyword evidence="6 7" id="KW-0520">NAD</keyword>
<dbReference type="SUPFAM" id="SSF56317">
    <property type="entry name" value="Carbon-nitrogen hydrolase"/>
    <property type="match status" value="1"/>
</dbReference>
<dbReference type="PANTHER" id="PTHR23090">
    <property type="entry name" value="NH 3 /GLUTAMINE-DEPENDENT NAD + SYNTHETASE"/>
    <property type="match status" value="1"/>
</dbReference>
<feature type="active site" description="Proton acceptor; for glutaminase activity" evidence="7">
    <location>
        <position position="44"/>
    </location>
</feature>
<evidence type="ECO:0000259" key="12">
    <source>
        <dbReference type="PROSITE" id="PS50263"/>
    </source>
</evidence>
<feature type="binding site" evidence="7">
    <location>
        <position position="553"/>
    </location>
    <ligand>
        <name>deamido-NAD(+)</name>
        <dbReference type="ChEBI" id="CHEBI:58437"/>
        <note>ligand shared between two neighboring subunits</note>
    </ligand>
</feature>
<dbReference type="Pfam" id="PF00795">
    <property type="entry name" value="CN_hydrolase"/>
    <property type="match status" value="1"/>
</dbReference>
<comment type="pathway">
    <text evidence="1 7 8">Cofactor biosynthesis; NAD(+) biosynthesis; NAD(+) from deamido-NAD(+) (L-Gln route): step 1/1.</text>
</comment>
<feature type="active site" description="Nucleophile; for glutaminase activity" evidence="7">
    <location>
        <position position="162"/>
    </location>
</feature>
<comment type="catalytic activity">
    <reaction evidence="7 8">
        <text>deamido-NAD(+) + L-glutamine + ATP + H2O = L-glutamate + AMP + diphosphate + NAD(+) + H(+)</text>
        <dbReference type="Rhea" id="RHEA:24384"/>
        <dbReference type="ChEBI" id="CHEBI:15377"/>
        <dbReference type="ChEBI" id="CHEBI:15378"/>
        <dbReference type="ChEBI" id="CHEBI:29985"/>
        <dbReference type="ChEBI" id="CHEBI:30616"/>
        <dbReference type="ChEBI" id="CHEBI:33019"/>
        <dbReference type="ChEBI" id="CHEBI:57540"/>
        <dbReference type="ChEBI" id="CHEBI:58359"/>
        <dbReference type="ChEBI" id="CHEBI:58437"/>
        <dbReference type="ChEBI" id="CHEBI:456215"/>
        <dbReference type="EC" id="6.3.5.1"/>
    </reaction>
</comment>
<dbReference type="InterPro" id="IPR003694">
    <property type="entry name" value="NAD_synthase"/>
</dbReference>
<dbReference type="PIRSF" id="PIRSF006630">
    <property type="entry name" value="NADS_GAT"/>
    <property type="match status" value="1"/>
</dbReference>
<evidence type="ECO:0000313" key="13">
    <source>
        <dbReference type="EMBL" id="MFF8274962.1"/>
    </source>
</evidence>
<dbReference type="Gene3D" id="3.60.110.10">
    <property type="entry name" value="Carbon-nitrogen hydrolase"/>
    <property type="match status" value="1"/>
</dbReference>
<evidence type="ECO:0000256" key="7">
    <source>
        <dbReference type="HAMAP-Rule" id="MF_02090"/>
    </source>
</evidence>
<dbReference type="PANTHER" id="PTHR23090:SF9">
    <property type="entry name" value="GLUTAMINE-DEPENDENT NAD(+) SYNTHETASE"/>
    <property type="match status" value="1"/>
</dbReference>
<evidence type="ECO:0000256" key="6">
    <source>
        <dbReference type="ARBA" id="ARBA00023027"/>
    </source>
</evidence>
<dbReference type="NCBIfam" id="TIGR00552">
    <property type="entry name" value="nadE"/>
    <property type="match status" value="1"/>
</dbReference>
<dbReference type="CDD" id="cd00553">
    <property type="entry name" value="NAD_synthase"/>
    <property type="match status" value="1"/>
</dbReference>
<protein>
    <recommendedName>
        <fullName evidence="7 8">Glutamine-dependent NAD(+) synthetase</fullName>
        <ecNumber evidence="7 8">6.3.5.1</ecNumber>
    </recommendedName>
    <alternativeName>
        <fullName evidence="7 8">NAD(+) synthase [glutamine-hydrolyzing]</fullName>
    </alternativeName>
</protein>
<sequence>MPQLRLALNQIDSTVGDLAGNAEAIVHWTRHSAEQGAHLVAFPEMVLTGYPVEDLALRSSFVEASREALRALARRLDAEGFGELPVVVGYLDRSERAQPRLGRPAGSPENAAAVLHRGEVVLRFAKHHLPNYGVFDEFRYFVQGDTMPVVRVHGVDVALAICEDLWQEGGRVPAARSAKAGLLVSINASPYERNKDDTRLELVRERAQEAGCTIAYLAMIGGQDELVFDGDSIVVDANGEVIARAPQFSEGSVVLDLELPAAAADAPTGVVDDGLRIDRVVLSEDPLPAYEAELTGGYADRLEDDEEVYSALVVGLRAYAAKNGFRSVLIGLSGGIDSALVAAIACDAVGAQNVYGVSMPSKYSSDHSRSDAAELARRTGLNFRTVPIEPMFDAYMGALSLTGLAEENLQSRLRGTLLMALSNEEGHIVLAPGNKSELAVGYSTLYGDSVGAYGPIKDVYKSTVFRLARWRNRAAQERGQIPPIPESSISKPPSAELRPGQVDTDSLPDYDVLDRILALYVDRDQGRDAIVAAGFDEELVTRTLRMVDMAEYKRRQYPPGTKISAKGFGKDRRLPVTNRWRETTNR</sequence>
<feature type="binding site" evidence="7">
    <location>
        <position position="437"/>
    </location>
    <ligand>
        <name>deamido-NAD(+)</name>
        <dbReference type="ChEBI" id="CHEBI:58437"/>
        <note>ligand shared between two neighboring subunits</note>
    </ligand>
</feature>
<dbReference type="InterPro" id="IPR036526">
    <property type="entry name" value="C-N_Hydrolase_sf"/>
</dbReference>
<evidence type="ECO:0000256" key="8">
    <source>
        <dbReference type="PIRNR" id="PIRNR006630"/>
    </source>
</evidence>